<name>A0A937XG31_UNCW3</name>
<dbReference type="EMBL" id="VGIR01000092">
    <property type="protein sequence ID" value="MBM3332482.1"/>
    <property type="molecule type" value="Genomic_DNA"/>
</dbReference>
<accession>A0A937XG31</accession>
<comment type="caution">
    <text evidence="2">The sequence shown here is derived from an EMBL/GenBank/DDBJ whole genome shotgun (WGS) entry which is preliminary data.</text>
</comment>
<reference evidence="2" key="1">
    <citation type="submission" date="2019-03" db="EMBL/GenBank/DDBJ databases">
        <title>Lake Tanganyika Metagenome-Assembled Genomes (MAGs).</title>
        <authorList>
            <person name="Tran P."/>
        </authorList>
    </citation>
    <scope>NUCLEOTIDE SEQUENCE</scope>
    <source>
        <strain evidence="2">K_DeepCast_150m_m2_040</strain>
    </source>
</reference>
<dbReference type="Proteomes" id="UP000779900">
    <property type="component" value="Unassembled WGS sequence"/>
</dbReference>
<evidence type="ECO:0000313" key="3">
    <source>
        <dbReference type="Proteomes" id="UP000779900"/>
    </source>
</evidence>
<dbReference type="AlphaFoldDB" id="A0A937XG31"/>
<evidence type="ECO:0000313" key="2">
    <source>
        <dbReference type="EMBL" id="MBM3332482.1"/>
    </source>
</evidence>
<sequence length="65" mass="6887">MHFARHATPQTTERTAPALTARVASGSDSAVTLRTGSRFAAEVGRPVTTRIGHQDDFRIAAPLGV</sequence>
<feature type="region of interest" description="Disordered" evidence="1">
    <location>
        <begin position="1"/>
        <end position="27"/>
    </location>
</feature>
<gene>
    <name evidence="2" type="ORF">FJY68_11655</name>
</gene>
<protein>
    <submittedName>
        <fullName evidence="2">Uncharacterized protein</fullName>
    </submittedName>
</protein>
<organism evidence="2 3">
    <name type="scientific">candidate division WOR-3 bacterium</name>
    <dbReference type="NCBI Taxonomy" id="2052148"/>
    <lineage>
        <taxon>Bacteria</taxon>
        <taxon>Bacteria division WOR-3</taxon>
    </lineage>
</organism>
<evidence type="ECO:0000256" key="1">
    <source>
        <dbReference type="SAM" id="MobiDB-lite"/>
    </source>
</evidence>
<proteinExistence type="predicted"/>